<keyword evidence="3" id="KW-1185">Reference proteome</keyword>
<reference evidence="2 3" key="1">
    <citation type="journal article" date="2014" name="Curr. Biol.">
        <title>The genome of the clonal raider ant Cerapachys biroi.</title>
        <authorList>
            <person name="Oxley P.R."/>
            <person name="Ji L."/>
            <person name="Fetter-Pruneda I."/>
            <person name="McKenzie S.K."/>
            <person name="Li C."/>
            <person name="Hu H."/>
            <person name="Zhang G."/>
            <person name="Kronauer D.J."/>
        </authorList>
    </citation>
    <scope>NUCLEOTIDE SEQUENCE [LARGE SCALE GENOMIC DNA]</scope>
</reference>
<accession>A0A026W9Z8</accession>
<keyword evidence="1" id="KW-0472">Membrane</keyword>
<dbReference type="EMBL" id="KK107304">
    <property type="protein sequence ID" value="EZA52922.1"/>
    <property type="molecule type" value="Genomic_DNA"/>
</dbReference>
<feature type="transmembrane region" description="Helical" evidence="1">
    <location>
        <begin position="37"/>
        <end position="62"/>
    </location>
</feature>
<proteinExistence type="predicted"/>
<name>A0A026W9Z8_OOCBI</name>
<evidence type="ECO:0000256" key="1">
    <source>
        <dbReference type="SAM" id="Phobius"/>
    </source>
</evidence>
<keyword evidence="1" id="KW-0812">Transmembrane</keyword>
<evidence type="ECO:0000313" key="3">
    <source>
        <dbReference type="Proteomes" id="UP000053097"/>
    </source>
</evidence>
<protein>
    <submittedName>
        <fullName evidence="2">Uncharacterized protein</fullName>
    </submittedName>
</protein>
<evidence type="ECO:0000313" key="2">
    <source>
        <dbReference type="EMBL" id="EZA52922.1"/>
    </source>
</evidence>
<sequence length="81" mass="8768">MQQSFFESSEAAGNWPCSITPSGPLYMTSSPPRASSLSLLSFCLSLSFGFFLFLSLPLYFFLSLSLSLSPLSAFRGGLINV</sequence>
<dbReference type="Proteomes" id="UP000053097">
    <property type="component" value="Unassembled WGS sequence"/>
</dbReference>
<gene>
    <name evidence="2" type="ORF">X777_07392</name>
</gene>
<dbReference type="AlphaFoldDB" id="A0A026W9Z8"/>
<organism evidence="2 3">
    <name type="scientific">Ooceraea biroi</name>
    <name type="common">Clonal raider ant</name>
    <name type="synonym">Cerapachys biroi</name>
    <dbReference type="NCBI Taxonomy" id="2015173"/>
    <lineage>
        <taxon>Eukaryota</taxon>
        <taxon>Metazoa</taxon>
        <taxon>Ecdysozoa</taxon>
        <taxon>Arthropoda</taxon>
        <taxon>Hexapoda</taxon>
        <taxon>Insecta</taxon>
        <taxon>Pterygota</taxon>
        <taxon>Neoptera</taxon>
        <taxon>Endopterygota</taxon>
        <taxon>Hymenoptera</taxon>
        <taxon>Apocrita</taxon>
        <taxon>Aculeata</taxon>
        <taxon>Formicoidea</taxon>
        <taxon>Formicidae</taxon>
        <taxon>Dorylinae</taxon>
        <taxon>Ooceraea</taxon>
    </lineage>
</organism>
<keyword evidence="1" id="KW-1133">Transmembrane helix</keyword>